<dbReference type="EMBL" id="JYDQ01003986">
    <property type="protein sequence ID" value="KRY02307.1"/>
    <property type="molecule type" value="Genomic_DNA"/>
</dbReference>
<proteinExistence type="predicted"/>
<dbReference type="Proteomes" id="UP000054783">
    <property type="component" value="Unassembled WGS sequence"/>
</dbReference>
<protein>
    <submittedName>
        <fullName evidence="2">Uncharacterized protein</fullName>
    </submittedName>
</protein>
<accession>A0A0V0YWK9</accession>
<gene>
    <name evidence="1" type="ORF">T12_6955</name>
    <name evidence="2" type="ORF">T12_7857</name>
</gene>
<dbReference type="AlphaFoldDB" id="A0A0V0YWK9"/>
<keyword evidence="3" id="KW-1185">Reference proteome</keyword>
<comment type="caution">
    <text evidence="2">The sequence shown here is derived from an EMBL/GenBank/DDBJ whole genome shotgun (WGS) entry which is preliminary data.</text>
</comment>
<dbReference type="EMBL" id="JYDQ01001898">
    <property type="protein sequence ID" value="KRY04508.1"/>
    <property type="molecule type" value="Genomic_DNA"/>
</dbReference>
<sequence>MKQLFSIYSKWSENEGKSSCPKQRNIEQECKKICIKGVPVVQLPCVLR</sequence>
<evidence type="ECO:0000313" key="2">
    <source>
        <dbReference type="EMBL" id="KRY04508.1"/>
    </source>
</evidence>
<evidence type="ECO:0000313" key="3">
    <source>
        <dbReference type="Proteomes" id="UP000054783"/>
    </source>
</evidence>
<organism evidence="2 3">
    <name type="scientific">Trichinella patagoniensis</name>
    <dbReference type="NCBI Taxonomy" id="990121"/>
    <lineage>
        <taxon>Eukaryota</taxon>
        <taxon>Metazoa</taxon>
        <taxon>Ecdysozoa</taxon>
        <taxon>Nematoda</taxon>
        <taxon>Enoplea</taxon>
        <taxon>Dorylaimia</taxon>
        <taxon>Trichinellida</taxon>
        <taxon>Trichinellidae</taxon>
        <taxon>Trichinella</taxon>
    </lineage>
</organism>
<evidence type="ECO:0000313" key="1">
    <source>
        <dbReference type="EMBL" id="KRY02307.1"/>
    </source>
</evidence>
<name>A0A0V0YWK9_9BILA</name>
<reference evidence="2 3" key="1">
    <citation type="submission" date="2015-01" db="EMBL/GenBank/DDBJ databases">
        <title>Evolution of Trichinella species and genotypes.</title>
        <authorList>
            <person name="Korhonen P.K."/>
            <person name="Edoardo P."/>
            <person name="Giuseppe L.R."/>
            <person name="Gasser R.B."/>
        </authorList>
    </citation>
    <scope>NUCLEOTIDE SEQUENCE [LARGE SCALE GENOMIC DNA]</scope>
    <source>
        <strain evidence="2">ISS2496</strain>
    </source>
</reference>